<feature type="transmembrane region" description="Helical" evidence="11">
    <location>
        <begin position="60"/>
        <end position="82"/>
    </location>
</feature>
<evidence type="ECO:0000256" key="10">
    <source>
        <dbReference type="SAM" id="MobiDB-lite"/>
    </source>
</evidence>
<name>A0A1E5W3R9_9POAL</name>
<comment type="similarity">
    <text evidence="8">Belongs to the RING-type zinc finger family. NIP subfamily.</text>
</comment>
<evidence type="ECO:0000313" key="13">
    <source>
        <dbReference type="EMBL" id="OEL32056.1"/>
    </source>
</evidence>
<dbReference type="SUPFAM" id="SSF57850">
    <property type="entry name" value="RING/U-box"/>
    <property type="match status" value="1"/>
</dbReference>
<keyword evidence="2 11" id="KW-0812">Transmembrane</keyword>
<dbReference type="Gene3D" id="3.30.40.10">
    <property type="entry name" value="Zinc/RING finger domain, C3HC4 (zinc finger)"/>
    <property type="match status" value="1"/>
</dbReference>
<dbReference type="Pfam" id="PF13639">
    <property type="entry name" value="zf-RING_2"/>
    <property type="match status" value="1"/>
</dbReference>
<protein>
    <submittedName>
        <fullName evidence="13">NEP1-interacting protein 1</fullName>
    </submittedName>
</protein>
<evidence type="ECO:0000256" key="8">
    <source>
        <dbReference type="ARBA" id="ARBA00061072"/>
    </source>
</evidence>
<evidence type="ECO:0000256" key="1">
    <source>
        <dbReference type="ARBA" id="ARBA00004141"/>
    </source>
</evidence>
<dbReference type="PANTHER" id="PTHR46151">
    <property type="entry name" value="NEP1-INTERACTING PROTEIN-LIKE 2"/>
    <property type="match status" value="1"/>
</dbReference>
<feature type="compositionally biased region" description="Gly residues" evidence="10">
    <location>
        <begin position="34"/>
        <end position="44"/>
    </location>
</feature>
<evidence type="ECO:0000256" key="6">
    <source>
        <dbReference type="ARBA" id="ARBA00022989"/>
    </source>
</evidence>
<evidence type="ECO:0000313" key="14">
    <source>
        <dbReference type="Proteomes" id="UP000095767"/>
    </source>
</evidence>
<dbReference type="AlphaFoldDB" id="A0A1E5W3R9"/>
<keyword evidence="5" id="KW-0862">Zinc</keyword>
<evidence type="ECO:0000256" key="3">
    <source>
        <dbReference type="ARBA" id="ARBA00022723"/>
    </source>
</evidence>
<dbReference type="PANTHER" id="PTHR46151:SF14">
    <property type="entry name" value="OS06G0717600 PROTEIN"/>
    <property type="match status" value="1"/>
</dbReference>
<keyword evidence="3" id="KW-0479">Metal-binding</keyword>
<comment type="subcellular location">
    <subcellularLocation>
        <location evidence="1">Membrane</location>
        <topology evidence="1">Multi-pass membrane protein</topology>
    </subcellularLocation>
</comment>
<dbReference type="OrthoDB" id="8062037at2759"/>
<dbReference type="GO" id="GO:0016020">
    <property type="term" value="C:membrane"/>
    <property type="evidence" value="ECO:0007669"/>
    <property type="project" value="UniProtKB-SubCell"/>
</dbReference>
<keyword evidence="6 11" id="KW-1133">Transmembrane helix</keyword>
<evidence type="ECO:0000256" key="11">
    <source>
        <dbReference type="SAM" id="Phobius"/>
    </source>
</evidence>
<organism evidence="13 14">
    <name type="scientific">Dichanthelium oligosanthes</name>
    <dbReference type="NCBI Taxonomy" id="888268"/>
    <lineage>
        <taxon>Eukaryota</taxon>
        <taxon>Viridiplantae</taxon>
        <taxon>Streptophyta</taxon>
        <taxon>Embryophyta</taxon>
        <taxon>Tracheophyta</taxon>
        <taxon>Spermatophyta</taxon>
        <taxon>Magnoliopsida</taxon>
        <taxon>Liliopsida</taxon>
        <taxon>Poales</taxon>
        <taxon>Poaceae</taxon>
        <taxon>PACMAD clade</taxon>
        <taxon>Panicoideae</taxon>
        <taxon>Panicodae</taxon>
        <taxon>Paniceae</taxon>
        <taxon>Dichantheliinae</taxon>
        <taxon>Dichanthelium</taxon>
    </lineage>
</organism>
<keyword evidence="14" id="KW-1185">Reference proteome</keyword>
<dbReference type="GO" id="GO:0008270">
    <property type="term" value="F:zinc ion binding"/>
    <property type="evidence" value="ECO:0007669"/>
    <property type="project" value="UniProtKB-KW"/>
</dbReference>
<sequence>MDPSGGFLQQLPQQGGSAVSFPRSSSNVSLARSGSGGSSAGRGRGATRGRRMMRRVCRGVITFIFAIAGLFLGAVTGGLIGLATESGLFRGTGIGAITGALVSIEVVDSSIRLWQARRSGIWSILYVLNVIYSLLTGRLVREKVDPAVQRVVRSQVGRLIHILEHMNAVDSSPFRESPDLFEVEATNGMPRASIDKLPESWITEEYKRDTVGDLSGCSVCLQDFQVGEKVRSLPDCWHVFHVPCIDGWLIKHGSCPLCRRKL</sequence>
<evidence type="ECO:0000256" key="9">
    <source>
        <dbReference type="PROSITE-ProRule" id="PRU00175"/>
    </source>
</evidence>
<evidence type="ECO:0000256" key="5">
    <source>
        <dbReference type="ARBA" id="ARBA00022833"/>
    </source>
</evidence>
<accession>A0A1E5W3R9</accession>
<dbReference type="FunFam" id="3.30.40.10:FF:000505">
    <property type="entry name" value="NEP1-interacting protein-like 1"/>
    <property type="match status" value="1"/>
</dbReference>
<comment type="caution">
    <text evidence="13">The sequence shown here is derived from an EMBL/GenBank/DDBJ whole genome shotgun (WGS) entry which is preliminary data.</text>
</comment>
<feature type="transmembrane region" description="Helical" evidence="11">
    <location>
        <begin position="119"/>
        <end position="140"/>
    </location>
</feature>
<evidence type="ECO:0000256" key="7">
    <source>
        <dbReference type="ARBA" id="ARBA00023136"/>
    </source>
</evidence>
<dbReference type="Proteomes" id="UP000095767">
    <property type="component" value="Unassembled WGS sequence"/>
</dbReference>
<dbReference type="InterPro" id="IPR013083">
    <property type="entry name" value="Znf_RING/FYVE/PHD"/>
</dbReference>
<proteinExistence type="inferred from homology"/>
<feature type="transmembrane region" description="Helical" evidence="11">
    <location>
        <begin position="88"/>
        <end position="107"/>
    </location>
</feature>
<reference evidence="13 14" key="1">
    <citation type="submission" date="2016-09" db="EMBL/GenBank/DDBJ databases">
        <title>The draft genome of Dichanthelium oligosanthes: A C3 panicoid grass species.</title>
        <authorList>
            <person name="Studer A.J."/>
            <person name="Schnable J.C."/>
            <person name="Brutnell T.P."/>
        </authorList>
    </citation>
    <scope>NUCLEOTIDE SEQUENCE [LARGE SCALE GENOMIC DNA]</scope>
    <source>
        <strain evidence="14">cv. Kellogg 1175</strain>
        <tissue evidence="13">Leaf</tissue>
    </source>
</reference>
<evidence type="ECO:0000256" key="4">
    <source>
        <dbReference type="ARBA" id="ARBA00022771"/>
    </source>
</evidence>
<gene>
    <name evidence="13" type="ORF">BAE44_0006924</name>
</gene>
<dbReference type="PROSITE" id="PS50089">
    <property type="entry name" value="ZF_RING_2"/>
    <property type="match status" value="1"/>
</dbReference>
<dbReference type="InterPro" id="IPR001841">
    <property type="entry name" value="Znf_RING"/>
</dbReference>
<feature type="domain" description="RING-type" evidence="12">
    <location>
        <begin position="217"/>
        <end position="259"/>
    </location>
</feature>
<dbReference type="EMBL" id="LWDX02022157">
    <property type="protein sequence ID" value="OEL32056.1"/>
    <property type="molecule type" value="Genomic_DNA"/>
</dbReference>
<dbReference type="SMART" id="SM00184">
    <property type="entry name" value="RING"/>
    <property type="match status" value="1"/>
</dbReference>
<evidence type="ECO:0000259" key="12">
    <source>
        <dbReference type="PROSITE" id="PS50089"/>
    </source>
</evidence>
<keyword evidence="7 11" id="KW-0472">Membrane</keyword>
<feature type="region of interest" description="Disordered" evidence="10">
    <location>
        <begin position="11"/>
        <end position="48"/>
    </location>
</feature>
<keyword evidence="4 9" id="KW-0863">Zinc-finger</keyword>
<evidence type="ECO:0000256" key="2">
    <source>
        <dbReference type="ARBA" id="ARBA00022692"/>
    </source>
</evidence>